<proteinExistence type="predicted"/>
<reference evidence="2" key="2">
    <citation type="submission" date="2013-12" db="EMBL/GenBank/DDBJ databases">
        <authorList>
            <person name="Yu Y."/>
            <person name="Lee S."/>
            <person name="de Baynast K."/>
            <person name="Wissotski M."/>
            <person name="Liu L."/>
            <person name="Talag J."/>
            <person name="Goicoechea J."/>
            <person name="Angelova A."/>
            <person name="Jetty R."/>
            <person name="Kudrna D."/>
            <person name="Golser W."/>
            <person name="Rivera L."/>
            <person name="Zhang J."/>
            <person name="Wing R."/>
        </authorList>
    </citation>
    <scope>NUCLEOTIDE SEQUENCE</scope>
</reference>
<dbReference type="HOGENOM" id="CLU_1621398_0_0_1"/>
<keyword evidence="2" id="KW-1185">Reference proteome</keyword>
<sequence>MKNCADHLHLEVLYLHTVTPTKSWWHPRPLKCEKRREKTALLGDSFQLMVKGCFIDGDTAVVSIQATSKLYSAQRDVGTTSIGTTHASRLSSATFAITTGLNHETALQYNIGHRTGILTCTRSTPREHLVIAWLLQMNKLRYNTNCYVSDFVGGSSFNPLESKS</sequence>
<organism evidence="1 2">
    <name type="scientific">Leersia perrieri</name>
    <dbReference type="NCBI Taxonomy" id="77586"/>
    <lineage>
        <taxon>Eukaryota</taxon>
        <taxon>Viridiplantae</taxon>
        <taxon>Streptophyta</taxon>
        <taxon>Embryophyta</taxon>
        <taxon>Tracheophyta</taxon>
        <taxon>Spermatophyta</taxon>
        <taxon>Magnoliopsida</taxon>
        <taxon>Liliopsida</taxon>
        <taxon>Poales</taxon>
        <taxon>Poaceae</taxon>
        <taxon>BOP clade</taxon>
        <taxon>Oryzoideae</taxon>
        <taxon>Oryzeae</taxon>
        <taxon>Oryzinae</taxon>
        <taxon>Leersia</taxon>
    </lineage>
</organism>
<accession>A0A0D9VY45</accession>
<protein>
    <submittedName>
        <fullName evidence="1">Uncharacterized protein</fullName>
    </submittedName>
</protein>
<reference evidence="1 2" key="1">
    <citation type="submission" date="2012-08" db="EMBL/GenBank/DDBJ databases">
        <title>Oryza genome evolution.</title>
        <authorList>
            <person name="Wing R.A."/>
        </authorList>
    </citation>
    <scope>NUCLEOTIDE SEQUENCE</scope>
</reference>
<name>A0A0D9VY45_9ORYZ</name>
<dbReference type="Proteomes" id="UP000032180">
    <property type="component" value="Chromosome 3"/>
</dbReference>
<dbReference type="AlphaFoldDB" id="A0A0D9VY45"/>
<evidence type="ECO:0000313" key="2">
    <source>
        <dbReference type="Proteomes" id="UP000032180"/>
    </source>
</evidence>
<dbReference type="Gramene" id="LPERR03G26290.1">
    <property type="protein sequence ID" value="LPERR03G26290.1"/>
    <property type="gene ID" value="LPERR03G26290"/>
</dbReference>
<reference evidence="1" key="3">
    <citation type="submission" date="2015-04" db="UniProtKB">
        <authorList>
            <consortium name="EnsemblPlants"/>
        </authorList>
    </citation>
    <scope>IDENTIFICATION</scope>
</reference>
<dbReference type="EnsemblPlants" id="LPERR03G26290.1">
    <property type="protein sequence ID" value="LPERR03G26290.1"/>
    <property type="gene ID" value="LPERR03G26290"/>
</dbReference>
<evidence type="ECO:0000313" key="1">
    <source>
        <dbReference type="EnsemblPlants" id="LPERR03G26290.1"/>
    </source>
</evidence>